<dbReference type="HOGENOM" id="CLU_166728_0_0_5"/>
<keyword evidence="1" id="KW-0472">Membrane</keyword>
<comment type="caution">
    <text evidence="2">The sequence shown here is derived from an EMBL/GenBank/DDBJ whole genome shotgun (WGS) entry which is preliminary data.</text>
</comment>
<evidence type="ECO:0008006" key="4">
    <source>
        <dbReference type="Google" id="ProtNLM"/>
    </source>
</evidence>
<dbReference type="RefSeq" id="WP_007066762.1">
    <property type="nucleotide sequence ID" value="NZ_DS022272.1"/>
</dbReference>
<feature type="transmembrane region" description="Helical" evidence="1">
    <location>
        <begin position="55"/>
        <end position="72"/>
    </location>
</feature>
<feature type="transmembrane region" description="Helical" evidence="1">
    <location>
        <begin position="14"/>
        <end position="34"/>
    </location>
</feature>
<evidence type="ECO:0000313" key="3">
    <source>
        <dbReference type="Proteomes" id="UP000004310"/>
    </source>
</evidence>
<dbReference type="EMBL" id="AATP01000001">
    <property type="protein sequence ID" value="EAU42788.1"/>
    <property type="molecule type" value="Genomic_DNA"/>
</dbReference>
<keyword evidence="1" id="KW-0812">Transmembrane</keyword>
<dbReference type="AlphaFoldDB" id="Q0G6C6"/>
<feature type="transmembrane region" description="Helical" evidence="1">
    <location>
        <begin position="101"/>
        <end position="118"/>
    </location>
</feature>
<name>Q0G6C6_9HYPH</name>
<protein>
    <recommendedName>
        <fullName evidence="4">Branched-chain amino acid transport</fullName>
    </recommendedName>
</protein>
<feature type="transmembrane region" description="Helical" evidence="1">
    <location>
        <begin position="78"/>
        <end position="96"/>
    </location>
</feature>
<dbReference type="InterPro" id="IPR008407">
    <property type="entry name" value="Brnchd-chn_aa_trnsp_AzlD"/>
</dbReference>
<reference evidence="2 3" key="1">
    <citation type="journal article" date="2010" name="J. Bacteriol.">
        <title>Genome sequence of Fulvimarina pelagi HTCC2506T, a Mn(II)-oxidizing alphaproteobacterium possessing an aerobic anoxygenic photosynthetic gene cluster and Xanthorhodopsin.</title>
        <authorList>
            <person name="Kang I."/>
            <person name="Oh H.M."/>
            <person name="Lim S.I."/>
            <person name="Ferriera S."/>
            <person name="Giovannoni S.J."/>
            <person name="Cho J.C."/>
        </authorList>
    </citation>
    <scope>NUCLEOTIDE SEQUENCE [LARGE SCALE GENOMIC DNA]</scope>
    <source>
        <strain evidence="2 3">HTCC2506</strain>
    </source>
</reference>
<keyword evidence="1" id="KW-1133">Transmembrane helix</keyword>
<gene>
    <name evidence="2" type="ORF">FP2506_08101</name>
</gene>
<organism evidence="2 3">
    <name type="scientific">Fulvimarina pelagi HTCC2506</name>
    <dbReference type="NCBI Taxonomy" id="314231"/>
    <lineage>
        <taxon>Bacteria</taxon>
        <taxon>Pseudomonadati</taxon>
        <taxon>Pseudomonadota</taxon>
        <taxon>Alphaproteobacteria</taxon>
        <taxon>Hyphomicrobiales</taxon>
        <taxon>Aurantimonadaceae</taxon>
        <taxon>Fulvimarina</taxon>
    </lineage>
</organism>
<proteinExistence type="predicted"/>
<dbReference type="Proteomes" id="UP000004310">
    <property type="component" value="Unassembled WGS sequence"/>
</dbReference>
<dbReference type="eggNOG" id="ENOG5033072">
    <property type="taxonomic scope" value="Bacteria"/>
</dbReference>
<accession>Q0G6C6</accession>
<dbReference type="Pfam" id="PF05437">
    <property type="entry name" value="AzlD"/>
    <property type="match status" value="1"/>
</dbReference>
<keyword evidence="3" id="KW-1185">Reference proteome</keyword>
<dbReference type="STRING" id="217511.GCA_001463845_00392"/>
<sequence length="119" mass="12724">MSGDLSYYGIAADWWPFAFILLAGALPTYVWRFLGVVSSGKLDETSPVASISRTVATALVSAVIGQLVFYPSGSLAEIPFSIRAGALATAFAVYLVSQYRLWAAILSAELVILGWFALV</sequence>
<evidence type="ECO:0000256" key="1">
    <source>
        <dbReference type="SAM" id="Phobius"/>
    </source>
</evidence>
<evidence type="ECO:0000313" key="2">
    <source>
        <dbReference type="EMBL" id="EAU42788.1"/>
    </source>
</evidence>